<dbReference type="EMBL" id="MWBQ01000040">
    <property type="protein sequence ID" value="OQA60136.1"/>
    <property type="molecule type" value="Genomic_DNA"/>
</dbReference>
<dbReference type="SUPFAM" id="SSF53756">
    <property type="entry name" value="UDP-Glycosyltransferase/glycogen phosphorylase"/>
    <property type="match status" value="1"/>
</dbReference>
<gene>
    <name evidence="6" type="primary">mnaA</name>
    <name evidence="6" type="ORF">BWY41_00679</name>
</gene>
<comment type="similarity">
    <text evidence="2 4">Belongs to the UDP-N-acetylglucosamine 2-epimerase family.</text>
</comment>
<reference evidence="6" key="1">
    <citation type="submission" date="2017-02" db="EMBL/GenBank/DDBJ databases">
        <title>Delving into the versatile metabolic prowess of the omnipresent phylum Bacteroidetes.</title>
        <authorList>
            <person name="Nobu M.K."/>
            <person name="Mei R."/>
            <person name="Narihiro T."/>
            <person name="Kuroda K."/>
            <person name="Liu W.-T."/>
        </authorList>
    </citation>
    <scope>NUCLEOTIDE SEQUENCE</scope>
    <source>
        <strain evidence="6">ADurb.Bin276</strain>
    </source>
</reference>
<proteinExistence type="inferred from homology"/>
<organism evidence="6">
    <name type="scientific">Candidatus Atribacter allofermentans</name>
    <dbReference type="NCBI Taxonomy" id="1852833"/>
    <lineage>
        <taxon>Bacteria</taxon>
        <taxon>Pseudomonadati</taxon>
        <taxon>Atribacterota</taxon>
        <taxon>Atribacteria</taxon>
        <taxon>Atribacterales</taxon>
        <taxon>Atribacteraceae</taxon>
        <taxon>Atribacter</taxon>
    </lineage>
</organism>
<dbReference type="AlphaFoldDB" id="A0A1V5T047"/>
<dbReference type="InterPro" id="IPR029767">
    <property type="entry name" value="WecB-like"/>
</dbReference>
<evidence type="ECO:0000259" key="5">
    <source>
        <dbReference type="Pfam" id="PF02350"/>
    </source>
</evidence>
<dbReference type="EC" id="5.1.3.14" evidence="3"/>
<accession>A0A1V5T047</accession>
<evidence type="ECO:0000256" key="1">
    <source>
        <dbReference type="ARBA" id="ARBA00023235"/>
    </source>
</evidence>
<dbReference type="Pfam" id="PF02350">
    <property type="entry name" value="Epimerase_2"/>
    <property type="match status" value="1"/>
</dbReference>
<keyword evidence="1 4" id="KW-0413">Isomerase</keyword>
<dbReference type="CDD" id="cd03786">
    <property type="entry name" value="GTB_UDP-GlcNAc_2-Epimerase"/>
    <property type="match status" value="1"/>
</dbReference>
<dbReference type="GO" id="GO:0008761">
    <property type="term" value="F:UDP-N-acetylglucosamine 2-epimerase activity"/>
    <property type="evidence" value="ECO:0007669"/>
    <property type="project" value="UniProtKB-EC"/>
</dbReference>
<evidence type="ECO:0000256" key="4">
    <source>
        <dbReference type="RuleBase" id="RU003513"/>
    </source>
</evidence>
<evidence type="ECO:0000256" key="3">
    <source>
        <dbReference type="ARBA" id="ARBA00038858"/>
    </source>
</evidence>
<dbReference type="Proteomes" id="UP000485569">
    <property type="component" value="Unassembled WGS sequence"/>
</dbReference>
<name>A0A1V5T047_9BACT</name>
<feature type="domain" description="UDP-N-acetylglucosamine 2-epimerase" evidence="5">
    <location>
        <begin position="30"/>
        <end position="370"/>
    </location>
</feature>
<evidence type="ECO:0000256" key="2">
    <source>
        <dbReference type="ARBA" id="ARBA00038209"/>
    </source>
</evidence>
<evidence type="ECO:0000313" key="6">
    <source>
        <dbReference type="EMBL" id="OQA60136.1"/>
    </source>
</evidence>
<dbReference type="InterPro" id="IPR003331">
    <property type="entry name" value="UDP_GlcNAc_Epimerase_2_dom"/>
</dbReference>
<protein>
    <recommendedName>
        <fullName evidence="3">UDP-N-acetylglucosamine 2-epimerase (non-hydrolyzing)</fullName>
        <ecNumber evidence="3">5.1.3.14</ecNumber>
    </recommendedName>
</protein>
<comment type="caution">
    <text evidence="6">The sequence shown here is derived from an EMBL/GenBank/DDBJ whole genome shotgun (WGS) entry which is preliminary data.</text>
</comment>
<dbReference type="PANTHER" id="PTHR43174">
    <property type="entry name" value="UDP-N-ACETYLGLUCOSAMINE 2-EPIMERASE"/>
    <property type="match status" value="1"/>
</dbReference>
<dbReference type="NCBIfam" id="TIGR00236">
    <property type="entry name" value="wecB"/>
    <property type="match status" value="1"/>
</dbReference>
<dbReference type="PANTHER" id="PTHR43174:SF2">
    <property type="entry name" value="UDP-N-ACETYLGLUCOSAMINE 2-EPIMERASE"/>
    <property type="match status" value="1"/>
</dbReference>
<dbReference type="Gene3D" id="3.40.50.2000">
    <property type="entry name" value="Glycogen Phosphorylase B"/>
    <property type="match status" value="2"/>
</dbReference>
<sequence>MGLKAPKRYKIAFVAGTRPEIIKTAPVYLAVARQPDLQPVFINTGQHREMSHMFLNLFNIVSDYDLNIMKPEQSLSSLSASILQELERILQRENPDWVLVQGDTTSAFCGALSAFYQKIAIGHIEAGLRTGDIYSPFPEEMNRILVGRLSTYHYAPTQKAKDNLLNEGISPNKIMITGNTVVDALYWIQSQNKQISSSDISRLLSSNPNQRLVLVTAHRRENWEGGIANVAEAVVRLAKRFPDIVFIFSVHPNPVVKDQVYAILSNQANVFLHDPLDYFDFIKVLNQSLLAISDSGGVQEEAPSLGVPVIITRSTTERPEILGTGMGYLAGTDQTTIINLATELLTKKQARKAQNIFGDGFASQRIVQSILFSLGKIPKRPDEFDY</sequence>